<dbReference type="Pfam" id="PF02618">
    <property type="entry name" value="YceG"/>
    <property type="match status" value="1"/>
</dbReference>
<evidence type="ECO:0000313" key="2">
    <source>
        <dbReference type="EMBL" id="EHI58102.1"/>
    </source>
</evidence>
<evidence type="ECO:0000313" key="3">
    <source>
        <dbReference type="Proteomes" id="UP000005384"/>
    </source>
</evidence>
<organism evidence="2 3">
    <name type="scientific">Hungatella hathewayi WAL-18680</name>
    <dbReference type="NCBI Taxonomy" id="742737"/>
    <lineage>
        <taxon>Bacteria</taxon>
        <taxon>Bacillati</taxon>
        <taxon>Bacillota</taxon>
        <taxon>Clostridia</taxon>
        <taxon>Lachnospirales</taxon>
        <taxon>Lachnospiraceae</taxon>
        <taxon>Hungatella</taxon>
    </lineage>
</organism>
<dbReference type="Gene3D" id="3.30.1490.480">
    <property type="entry name" value="Endolytic murein transglycosylase"/>
    <property type="match status" value="1"/>
</dbReference>
<dbReference type="PATRIC" id="fig|742737.3.peg.3849"/>
<proteinExistence type="predicted"/>
<dbReference type="RefSeq" id="WP_006781857.1">
    <property type="nucleotide sequence ID" value="NZ_CP040506.1"/>
</dbReference>
<evidence type="ECO:0000256" key="1">
    <source>
        <dbReference type="SAM" id="Phobius"/>
    </source>
</evidence>
<dbReference type="OrthoDB" id="9810667at2"/>
<sequence length="137" mass="15148">MSNTTKEINRVTGAIIGISGKLIFYALVVLLLYEGITKGYAFGYEIFHSTAMAEAPGIDKVVQIEDGDSLMDVAKELDSKGLIKNEYAFLIQSMFYEYGKAGEYEIIPGTFTLNNSMTAKEIIIELRDGPEEEETEG</sequence>
<keyword evidence="1" id="KW-1133">Transmembrane helix</keyword>
<evidence type="ECO:0008006" key="4">
    <source>
        <dbReference type="Google" id="ProtNLM"/>
    </source>
</evidence>
<gene>
    <name evidence="2" type="ORF">HMPREF9473_03866</name>
</gene>
<keyword evidence="1" id="KW-0812">Transmembrane</keyword>
<dbReference type="HOGENOM" id="CLU_102866_0_2_9"/>
<keyword evidence="1" id="KW-0472">Membrane</keyword>
<name>G5IK38_9FIRM</name>
<dbReference type="Proteomes" id="UP000005384">
    <property type="component" value="Unassembled WGS sequence"/>
</dbReference>
<accession>G5IK38</accession>
<keyword evidence="3" id="KW-1185">Reference proteome</keyword>
<reference evidence="2 3" key="1">
    <citation type="submission" date="2011-08" db="EMBL/GenBank/DDBJ databases">
        <title>The Genome Sequence of Clostridium hathewayi WAL-18680.</title>
        <authorList>
            <consortium name="The Broad Institute Genome Sequencing Platform"/>
            <person name="Earl A."/>
            <person name="Ward D."/>
            <person name="Feldgarden M."/>
            <person name="Gevers D."/>
            <person name="Finegold S.M."/>
            <person name="Summanen P.H."/>
            <person name="Molitoris D.R."/>
            <person name="Song M."/>
            <person name="Daigneault M."/>
            <person name="Allen-Vercoe E."/>
            <person name="Young S.K."/>
            <person name="Zeng Q."/>
            <person name="Gargeya S."/>
            <person name="Fitzgerald M."/>
            <person name="Haas B."/>
            <person name="Abouelleil A."/>
            <person name="Alvarado L."/>
            <person name="Arachchi H.M."/>
            <person name="Berlin A."/>
            <person name="Brown A."/>
            <person name="Chapman S.B."/>
            <person name="Chen Z."/>
            <person name="Dunbar C."/>
            <person name="Freedman E."/>
            <person name="Gearin G."/>
            <person name="Gellesch M."/>
            <person name="Goldberg J."/>
            <person name="Griggs A."/>
            <person name="Gujja S."/>
            <person name="Heiman D."/>
            <person name="Howarth C."/>
            <person name="Larson L."/>
            <person name="Lui A."/>
            <person name="MacDonald P.J.P."/>
            <person name="Montmayeur A."/>
            <person name="Murphy C."/>
            <person name="Neiman D."/>
            <person name="Pearson M."/>
            <person name="Priest M."/>
            <person name="Roberts A."/>
            <person name="Saif S."/>
            <person name="Shea T."/>
            <person name="Shenoy N."/>
            <person name="Sisk P."/>
            <person name="Stolte C."/>
            <person name="Sykes S."/>
            <person name="Wortman J."/>
            <person name="Nusbaum C."/>
            <person name="Birren B."/>
        </authorList>
    </citation>
    <scope>NUCLEOTIDE SEQUENCE [LARGE SCALE GENOMIC DNA]</scope>
    <source>
        <strain evidence="2 3">WAL-18680</strain>
    </source>
</reference>
<protein>
    <recommendedName>
        <fullName evidence="4">Aminodeoxychorismate lyase</fullName>
    </recommendedName>
</protein>
<dbReference type="EMBL" id="ADLN01000107">
    <property type="protein sequence ID" value="EHI58102.1"/>
    <property type="molecule type" value="Genomic_DNA"/>
</dbReference>
<dbReference type="AlphaFoldDB" id="G5IK38"/>
<feature type="transmembrane region" description="Helical" evidence="1">
    <location>
        <begin position="12"/>
        <end position="33"/>
    </location>
</feature>
<dbReference type="InterPro" id="IPR003770">
    <property type="entry name" value="MLTG-like"/>
</dbReference>
<comment type="caution">
    <text evidence="2">The sequence shown here is derived from an EMBL/GenBank/DDBJ whole genome shotgun (WGS) entry which is preliminary data.</text>
</comment>